<protein>
    <submittedName>
        <fullName evidence="2">Uncharacterized protein</fullName>
    </submittedName>
</protein>
<dbReference type="AlphaFoldDB" id="G4TSU1"/>
<feature type="compositionally biased region" description="Basic residues" evidence="1">
    <location>
        <begin position="68"/>
        <end position="78"/>
    </location>
</feature>
<comment type="caution">
    <text evidence="2">The sequence shown here is derived from an EMBL/GenBank/DDBJ whole genome shotgun (WGS) entry which is preliminary data.</text>
</comment>
<evidence type="ECO:0000313" key="2">
    <source>
        <dbReference type="EMBL" id="CCA74388.1"/>
    </source>
</evidence>
<evidence type="ECO:0000313" key="3">
    <source>
        <dbReference type="Proteomes" id="UP000007148"/>
    </source>
</evidence>
<feature type="region of interest" description="Disordered" evidence="1">
    <location>
        <begin position="1"/>
        <end position="78"/>
    </location>
</feature>
<dbReference type="InParanoid" id="G4TSU1"/>
<feature type="compositionally biased region" description="Polar residues" evidence="1">
    <location>
        <begin position="35"/>
        <end position="47"/>
    </location>
</feature>
<evidence type="ECO:0000256" key="1">
    <source>
        <dbReference type="SAM" id="MobiDB-lite"/>
    </source>
</evidence>
<keyword evidence="3" id="KW-1185">Reference proteome</keyword>
<gene>
    <name evidence="2" type="ORF">PIIN_08340</name>
</gene>
<accession>G4TSU1</accession>
<dbReference type="HOGENOM" id="CLU_2622904_0_0_1"/>
<reference evidence="2 3" key="1">
    <citation type="journal article" date="2011" name="PLoS Pathog.">
        <title>Endophytic Life Strategies Decoded by Genome and Transcriptome Analyses of the Mutualistic Root Symbiont Piriformospora indica.</title>
        <authorList>
            <person name="Zuccaro A."/>
            <person name="Lahrmann U."/>
            <person name="Guldener U."/>
            <person name="Langen G."/>
            <person name="Pfiffi S."/>
            <person name="Biedenkopf D."/>
            <person name="Wong P."/>
            <person name="Samans B."/>
            <person name="Grimm C."/>
            <person name="Basiewicz M."/>
            <person name="Murat C."/>
            <person name="Martin F."/>
            <person name="Kogel K.H."/>
        </authorList>
    </citation>
    <scope>NUCLEOTIDE SEQUENCE [LARGE SCALE GENOMIC DNA]</scope>
    <source>
        <strain evidence="2 3">DSM 11827</strain>
    </source>
</reference>
<dbReference type="Proteomes" id="UP000007148">
    <property type="component" value="Unassembled WGS sequence"/>
</dbReference>
<feature type="compositionally biased region" description="Basic residues" evidence="1">
    <location>
        <begin position="49"/>
        <end position="59"/>
    </location>
</feature>
<organism evidence="2 3">
    <name type="scientific">Serendipita indica (strain DSM 11827)</name>
    <name type="common">Root endophyte fungus</name>
    <name type="synonym">Piriformospora indica</name>
    <dbReference type="NCBI Taxonomy" id="1109443"/>
    <lineage>
        <taxon>Eukaryota</taxon>
        <taxon>Fungi</taxon>
        <taxon>Dikarya</taxon>
        <taxon>Basidiomycota</taxon>
        <taxon>Agaricomycotina</taxon>
        <taxon>Agaricomycetes</taxon>
        <taxon>Sebacinales</taxon>
        <taxon>Serendipitaceae</taxon>
        <taxon>Serendipita</taxon>
    </lineage>
</organism>
<proteinExistence type="predicted"/>
<name>G4TSU1_SERID</name>
<sequence>MSYQDAIMDSNHEGRWNDSGEEEASPTALKDQRRQQQNRASTAQGLTNRHPKRRNYSGHHYKETLLKPWHKANHPMHR</sequence>
<dbReference type="EMBL" id="CAFZ01000308">
    <property type="protein sequence ID" value="CCA74388.1"/>
    <property type="molecule type" value="Genomic_DNA"/>
</dbReference>